<dbReference type="PANTHER" id="PTHR22807:SF53">
    <property type="entry name" value="RIBOSOMAL RNA SMALL SUBUNIT METHYLTRANSFERASE B-RELATED"/>
    <property type="match status" value="1"/>
</dbReference>
<dbReference type="InterPro" id="IPR006027">
    <property type="entry name" value="NusB_RsmB_TIM44"/>
</dbReference>
<evidence type="ECO:0000256" key="13">
    <source>
        <dbReference type="ARBA" id="ARBA00047283"/>
    </source>
</evidence>
<dbReference type="InterPro" id="IPR035926">
    <property type="entry name" value="NusB-like_sf"/>
</dbReference>
<dbReference type="Gene3D" id="1.10.940.10">
    <property type="entry name" value="NusB-like"/>
    <property type="match status" value="1"/>
</dbReference>
<dbReference type="InterPro" id="IPR018314">
    <property type="entry name" value="RsmB/NOL1/NOP2-like_CS"/>
</dbReference>
<dbReference type="InterPro" id="IPR001678">
    <property type="entry name" value="MeTrfase_RsmB-F_NOP2_dom"/>
</dbReference>
<dbReference type="InterPro" id="IPR054728">
    <property type="entry name" value="RsmB-like_ferredoxin"/>
</dbReference>
<name>A0ABS4S3T8_9BACI</name>
<evidence type="ECO:0000256" key="14">
    <source>
        <dbReference type="PROSITE-ProRule" id="PRU01023"/>
    </source>
</evidence>
<dbReference type="RefSeq" id="WP_226370488.1">
    <property type="nucleotide sequence ID" value="NZ_JAGIKX010000001.1"/>
</dbReference>
<evidence type="ECO:0000313" key="17">
    <source>
        <dbReference type="Proteomes" id="UP001519294"/>
    </source>
</evidence>
<keyword evidence="6" id="KW-0698">rRNA processing</keyword>
<dbReference type="Proteomes" id="UP001519294">
    <property type="component" value="Unassembled WGS sequence"/>
</dbReference>
<dbReference type="EMBL" id="JAGIKX010000001">
    <property type="protein sequence ID" value="MBP2256150.1"/>
    <property type="molecule type" value="Genomic_DNA"/>
</dbReference>
<dbReference type="NCBIfam" id="NF011494">
    <property type="entry name" value="PRK14902.1"/>
    <property type="match status" value="1"/>
</dbReference>
<dbReference type="PANTHER" id="PTHR22807">
    <property type="entry name" value="NOP2 YEAST -RELATED NOL1/NOP2/FMU SUN DOMAIN-CONTAINING"/>
    <property type="match status" value="1"/>
</dbReference>
<protein>
    <recommendedName>
        <fullName evidence="4">16S rRNA (cytosine(967)-C(5))-methyltransferase</fullName>
        <ecNumber evidence="4">2.1.1.176</ecNumber>
    </recommendedName>
    <alternativeName>
        <fullName evidence="11">16S rRNA m5C967 methyltransferase</fullName>
    </alternativeName>
    <alternativeName>
        <fullName evidence="12">rRNA (cytosine-C(5)-)-methyltransferase RsmB</fullName>
    </alternativeName>
</protein>
<keyword evidence="8 14" id="KW-0808">Transferase</keyword>
<evidence type="ECO:0000256" key="5">
    <source>
        <dbReference type="ARBA" id="ARBA00022490"/>
    </source>
</evidence>
<dbReference type="SUPFAM" id="SSF48013">
    <property type="entry name" value="NusB-like"/>
    <property type="match status" value="1"/>
</dbReference>
<accession>A0ABS4S3T8</accession>
<evidence type="ECO:0000259" key="15">
    <source>
        <dbReference type="PROSITE" id="PS51686"/>
    </source>
</evidence>
<dbReference type="InterPro" id="IPR004573">
    <property type="entry name" value="rRNA_ssu_MeTfrase_B"/>
</dbReference>
<dbReference type="Pfam" id="PF01189">
    <property type="entry name" value="Methyltr_RsmB-F"/>
    <property type="match status" value="1"/>
</dbReference>
<keyword evidence="10 14" id="KW-0694">RNA-binding</keyword>
<feature type="domain" description="SAM-dependent MTase RsmB/NOP-type" evidence="15">
    <location>
        <begin position="170"/>
        <end position="448"/>
    </location>
</feature>
<dbReference type="NCBIfam" id="TIGR00563">
    <property type="entry name" value="rsmB"/>
    <property type="match status" value="1"/>
</dbReference>
<dbReference type="CDD" id="cd02440">
    <property type="entry name" value="AdoMet_MTases"/>
    <property type="match status" value="1"/>
</dbReference>
<keyword evidence="17" id="KW-1185">Reference proteome</keyword>
<evidence type="ECO:0000256" key="9">
    <source>
        <dbReference type="ARBA" id="ARBA00022691"/>
    </source>
</evidence>
<dbReference type="EC" id="2.1.1.176" evidence="4"/>
<dbReference type="PROSITE" id="PS51686">
    <property type="entry name" value="SAM_MT_RSMB_NOP"/>
    <property type="match status" value="1"/>
</dbReference>
<evidence type="ECO:0000256" key="1">
    <source>
        <dbReference type="ARBA" id="ARBA00002724"/>
    </source>
</evidence>
<feature type="binding site" evidence="14">
    <location>
        <position position="283"/>
    </location>
    <ligand>
        <name>S-adenosyl-L-methionine</name>
        <dbReference type="ChEBI" id="CHEBI:59789"/>
    </ligand>
</feature>
<evidence type="ECO:0000256" key="6">
    <source>
        <dbReference type="ARBA" id="ARBA00022552"/>
    </source>
</evidence>
<evidence type="ECO:0000256" key="12">
    <source>
        <dbReference type="ARBA" id="ARBA00031088"/>
    </source>
</evidence>
<feature type="binding site" evidence="14">
    <location>
        <position position="310"/>
    </location>
    <ligand>
        <name>S-adenosyl-L-methionine</name>
        <dbReference type="ChEBI" id="CHEBI:59789"/>
    </ligand>
</feature>
<dbReference type="InterPro" id="IPR023267">
    <property type="entry name" value="RCMT"/>
</dbReference>
<feature type="binding site" evidence="14">
    <location>
        <begin position="259"/>
        <end position="265"/>
    </location>
    <ligand>
        <name>S-adenosyl-L-methionine</name>
        <dbReference type="ChEBI" id="CHEBI:59789"/>
    </ligand>
</feature>
<evidence type="ECO:0000313" key="16">
    <source>
        <dbReference type="EMBL" id="MBP2256150.1"/>
    </source>
</evidence>
<sequence length="458" mass="52615">MKKYQLRNTIIDLLLRIEKNKSFSHLLIDNEIKAQKMDSKDERLLTEIVYGTVQRKLTLDYYLQNFIKPNQKIQSWVKILLRMSLYQMIYLDRIPDHAIIHEAVEMAKQRGHKGTASFVNGVLRNIQRKGIPRTDSIENDVKRLAVQTSHPEWLIERWLHHYGYKVTKEMCKANLNKKPLSIRIQPMKISREEAMRTLQELGFQVRPSLFSEQGIIVDQGNILKTDLFKKGYVTVQDQSSMLVSEMLKVQPSMDVLDTCSAPGGKVTHIAEKMQNSGSVYAYDLHKNKVKLINKKASDLHLTNINAQQADARNLRNIHADESFDRILVDAPCSGFGVIRGKPDIKYNKQEKDVHQLAAIQADILDHVAPLLKKDGLLIYSTCTVDVEENENVVKNFLEKHKDFEVDASFIEDLPKDIKKSPGITKTGIQLFPHTFQTDGFFFVRLIRKGSYSTLNAKK</sequence>
<comment type="subcellular location">
    <subcellularLocation>
        <location evidence="2">Cytoplasm</location>
    </subcellularLocation>
</comment>
<evidence type="ECO:0000256" key="7">
    <source>
        <dbReference type="ARBA" id="ARBA00022603"/>
    </source>
</evidence>
<dbReference type="InterPro" id="IPR049560">
    <property type="entry name" value="MeTrfase_RsmB-F_NOP2_cat"/>
</dbReference>
<dbReference type="Gene3D" id="3.30.70.1170">
    <property type="entry name" value="Sun protein, domain 3"/>
    <property type="match status" value="1"/>
</dbReference>
<comment type="caution">
    <text evidence="16">The sequence shown here is derived from an EMBL/GenBank/DDBJ whole genome shotgun (WGS) entry which is preliminary data.</text>
</comment>
<dbReference type="GO" id="GO:0032259">
    <property type="term" value="P:methylation"/>
    <property type="evidence" value="ECO:0007669"/>
    <property type="project" value="UniProtKB-KW"/>
</dbReference>
<comment type="catalytic activity">
    <reaction evidence="13">
        <text>cytidine(967) in 16S rRNA + S-adenosyl-L-methionine = 5-methylcytidine(967) in 16S rRNA + S-adenosyl-L-homocysteine + H(+)</text>
        <dbReference type="Rhea" id="RHEA:42748"/>
        <dbReference type="Rhea" id="RHEA-COMP:10219"/>
        <dbReference type="Rhea" id="RHEA-COMP:10220"/>
        <dbReference type="ChEBI" id="CHEBI:15378"/>
        <dbReference type="ChEBI" id="CHEBI:57856"/>
        <dbReference type="ChEBI" id="CHEBI:59789"/>
        <dbReference type="ChEBI" id="CHEBI:74483"/>
        <dbReference type="ChEBI" id="CHEBI:82748"/>
        <dbReference type="EC" id="2.1.1.176"/>
    </reaction>
</comment>
<dbReference type="PRINTS" id="PR02008">
    <property type="entry name" value="RCMTFAMILY"/>
</dbReference>
<feature type="binding site" evidence="14">
    <location>
        <position position="329"/>
    </location>
    <ligand>
        <name>S-adenosyl-L-methionine</name>
        <dbReference type="ChEBI" id="CHEBI:59789"/>
    </ligand>
</feature>
<dbReference type="Pfam" id="PF01029">
    <property type="entry name" value="NusB"/>
    <property type="match status" value="1"/>
</dbReference>
<proteinExistence type="inferred from homology"/>
<evidence type="ECO:0000256" key="4">
    <source>
        <dbReference type="ARBA" id="ARBA00012140"/>
    </source>
</evidence>
<evidence type="ECO:0000256" key="3">
    <source>
        <dbReference type="ARBA" id="ARBA00007494"/>
    </source>
</evidence>
<gene>
    <name evidence="16" type="ORF">J2Z81_000082</name>
</gene>
<evidence type="ECO:0000256" key="2">
    <source>
        <dbReference type="ARBA" id="ARBA00004496"/>
    </source>
</evidence>
<evidence type="ECO:0000256" key="11">
    <source>
        <dbReference type="ARBA" id="ARBA00030399"/>
    </source>
</evidence>
<dbReference type="InterPro" id="IPR029063">
    <property type="entry name" value="SAM-dependent_MTases_sf"/>
</dbReference>
<comment type="similarity">
    <text evidence="3 14">Belongs to the class I-like SAM-binding methyltransferase superfamily. RsmB/NOP family.</text>
</comment>
<dbReference type="Gene3D" id="3.40.50.150">
    <property type="entry name" value="Vaccinia Virus protein VP39"/>
    <property type="match status" value="1"/>
</dbReference>
<dbReference type="GO" id="GO:0008168">
    <property type="term" value="F:methyltransferase activity"/>
    <property type="evidence" value="ECO:0007669"/>
    <property type="project" value="UniProtKB-KW"/>
</dbReference>
<evidence type="ECO:0000256" key="8">
    <source>
        <dbReference type="ARBA" id="ARBA00022679"/>
    </source>
</evidence>
<organism evidence="16 17">
    <name type="scientific">Virgibacillus alimentarius</name>
    <dbReference type="NCBI Taxonomy" id="698769"/>
    <lineage>
        <taxon>Bacteria</taxon>
        <taxon>Bacillati</taxon>
        <taxon>Bacillota</taxon>
        <taxon>Bacilli</taxon>
        <taxon>Bacillales</taxon>
        <taxon>Bacillaceae</taxon>
        <taxon>Virgibacillus</taxon>
    </lineage>
</organism>
<keyword evidence="7 14" id="KW-0489">Methyltransferase</keyword>
<keyword evidence="5" id="KW-0963">Cytoplasm</keyword>
<comment type="function">
    <text evidence="1">Specifically methylates the cytosine at position 967 (m5C967) of 16S rRNA.</text>
</comment>
<keyword evidence="9 14" id="KW-0949">S-adenosyl-L-methionine</keyword>
<feature type="active site" description="Nucleophile" evidence="14">
    <location>
        <position position="382"/>
    </location>
</feature>
<evidence type="ECO:0000256" key="10">
    <source>
        <dbReference type="ARBA" id="ARBA00022884"/>
    </source>
</evidence>
<dbReference type="PROSITE" id="PS01153">
    <property type="entry name" value="NOL1_NOP2_SUN"/>
    <property type="match status" value="1"/>
</dbReference>
<dbReference type="SUPFAM" id="SSF53335">
    <property type="entry name" value="S-adenosyl-L-methionine-dependent methyltransferases"/>
    <property type="match status" value="1"/>
</dbReference>
<reference evidence="16 17" key="1">
    <citation type="submission" date="2021-03" db="EMBL/GenBank/DDBJ databases">
        <title>Genomic Encyclopedia of Type Strains, Phase IV (KMG-IV): sequencing the most valuable type-strain genomes for metagenomic binning, comparative biology and taxonomic classification.</title>
        <authorList>
            <person name="Goeker M."/>
        </authorList>
    </citation>
    <scope>NUCLEOTIDE SEQUENCE [LARGE SCALE GENOMIC DNA]</scope>
    <source>
        <strain evidence="16 17">DSM 25790</strain>
    </source>
</reference>
<dbReference type="Pfam" id="PF22458">
    <property type="entry name" value="RsmF-B_ferredox"/>
    <property type="match status" value="1"/>
</dbReference>